<gene>
    <name evidence="1" type="ORF">ETQ85_14285</name>
</gene>
<keyword evidence="2" id="KW-1185">Reference proteome</keyword>
<reference evidence="1 2" key="1">
    <citation type="submission" date="2019-01" db="EMBL/GenBank/DDBJ databases">
        <title>Zoogloea oleivorans genome sequencing and assembly.</title>
        <authorList>
            <person name="Tancsics A."/>
            <person name="Farkas M."/>
            <person name="Kriszt B."/>
            <person name="Maroti G."/>
            <person name="Horvath B."/>
        </authorList>
    </citation>
    <scope>NUCLEOTIDE SEQUENCE [LARGE SCALE GENOMIC DNA]</scope>
    <source>
        <strain evidence="1 2">Buc</strain>
    </source>
</reference>
<accession>A0A6C2CNR6</accession>
<proteinExistence type="predicted"/>
<protein>
    <submittedName>
        <fullName evidence="1">Uncharacterized protein</fullName>
    </submittedName>
</protein>
<dbReference type="EMBL" id="SDKK01000013">
    <property type="protein sequence ID" value="TYC55189.1"/>
    <property type="molecule type" value="Genomic_DNA"/>
</dbReference>
<evidence type="ECO:0000313" key="2">
    <source>
        <dbReference type="Proteomes" id="UP000389128"/>
    </source>
</evidence>
<comment type="caution">
    <text evidence="1">The sequence shown here is derived from an EMBL/GenBank/DDBJ whole genome shotgun (WGS) entry which is preliminary data.</text>
</comment>
<sequence>MTLLDATGILGAVPLAKRRIVYRPKTEESDDAMRQRIVRIAQRSGIELAVKSRILDPLGIANLQVASREALFAIEQMLHVLTLYEAQGA</sequence>
<dbReference type="Proteomes" id="UP000389128">
    <property type="component" value="Unassembled WGS sequence"/>
</dbReference>
<organism evidence="1 2">
    <name type="scientific">Zoogloea oleivorans</name>
    <dbReference type="NCBI Taxonomy" id="1552750"/>
    <lineage>
        <taxon>Bacteria</taxon>
        <taxon>Pseudomonadati</taxon>
        <taxon>Pseudomonadota</taxon>
        <taxon>Betaproteobacteria</taxon>
        <taxon>Rhodocyclales</taxon>
        <taxon>Zoogloeaceae</taxon>
        <taxon>Zoogloea</taxon>
    </lineage>
</organism>
<dbReference type="AlphaFoldDB" id="A0A6C2CNR6"/>
<evidence type="ECO:0000313" key="1">
    <source>
        <dbReference type="EMBL" id="TYC55189.1"/>
    </source>
</evidence>
<dbReference type="RefSeq" id="WP_148579755.1">
    <property type="nucleotide sequence ID" value="NZ_SDKK01000013.1"/>
</dbReference>
<name>A0A6C2CNR6_9RHOO</name>